<dbReference type="PROSITE" id="PS51708">
    <property type="entry name" value="CHAD"/>
    <property type="match status" value="1"/>
</dbReference>
<dbReference type="STRING" id="254161.SAMN05216256_10226"/>
<evidence type="ECO:0000259" key="1">
    <source>
        <dbReference type="PROSITE" id="PS51708"/>
    </source>
</evidence>
<dbReference type="SMART" id="SM00880">
    <property type="entry name" value="CHAD"/>
    <property type="match status" value="1"/>
</dbReference>
<dbReference type="EMBL" id="MUBC01000026">
    <property type="protein sequence ID" value="ONM43528.1"/>
    <property type="molecule type" value="Genomic_DNA"/>
</dbReference>
<feature type="domain" description="CHAD" evidence="1">
    <location>
        <begin position="3"/>
        <end position="267"/>
    </location>
</feature>
<dbReference type="RefSeq" id="WP_083727983.1">
    <property type="nucleotide sequence ID" value="NZ_FOUD01000002.1"/>
</dbReference>
<evidence type="ECO:0000313" key="3">
    <source>
        <dbReference type="Proteomes" id="UP000242847"/>
    </source>
</evidence>
<dbReference type="OrthoDB" id="6078058at2"/>
<reference evidence="2 3" key="1">
    <citation type="submission" date="2017-01" db="EMBL/GenBank/DDBJ databases">
        <title>Draft genome sequence of Pseudomonas pachastrellae type strain CCUG 46540T from a deep sea.</title>
        <authorList>
            <person name="Gomila M."/>
            <person name="Mulet M."/>
            <person name="Lalucat J."/>
            <person name="Garcia-Valdes E."/>
        </authorList>
    </citation>
    <scope>NUCLEOTIDE SEQUENCE [LARGE SCALE GENOMIC DNA]</scope>
    <source>
        <strain evidence="2 3">CCUG 46540</strain>
    </source>
</reference>
<dbReference type="Gene3D" id="1.40.20.10">
    <property type="entry name" value="CHAD domain"/>
    <property type="match status" value="1"/>
</dbReference>
<proteinExistence type="predicted"/>
<organism evidence="2 3">
    <name type="scientific">Halopseudomonas pachastrellae</name>
    <dbReference type="NCBI Taxonomy" id="254161"/>
    <lineage>
        <taxon>Bacteria</taxon>
        <taxon>Pseudomonadati</taxon>
        <taxon>Pseudomonadota</taxon>
        <taxon>Gammaproteobacteria</taxon>
        <taxon>Pseudomonadales</taxon>
        <taxon>Pseudomonadaceae</taxon>
        <taxon>Halopseudomonas</taxon>
    </lineage>
</organism>
<dbReference type="InterPro" id="IPR038186">
    <property type="entry name" value="CHAD_dom_sf"/>
</dbReference>
<protein>
    <recommendedName>
        <fullName evidence="1">CHAD domain-containing protein</fullName>
    </recommendedName>
</protein>
<dbReference type="Pfam" id="PF05235">
    <property type="entry name" value="CHAD"/>
    <property type="match status" value="1"/>
</dbReference>
<dbReference type="InterPro" id="IPR007899">
    <property type="entry name" value="CHAD_dom"/>
</dbReference>
<dbReference type="AlphaFoldDB" id="A0A1S8DDM5"/>
<dbReference type="PANTHER" id="PTHR39339">
    <property type="entry name" value="SLR1444 PROTEIN"/>
    <property type="match status" value="1"/>
</dbReference>
<evidence type="ECO:0000313" key="2">
    <source>
        <dbReference type="EMBL" id="ONM43528.1"/>
    </source>
</evidence>
<dbReference type="Proteomes" id="UP000242847">
    <property type="component" value="Unassembled WGS sequence"/>
</dbReference>
<gene>
    <name evidence="2" type="ORF">BXT89_12395</name>
</gene>
<keyword evidence="3" id="KW-1185">Reference proteome</keyword>
<dbReference type="PANTHER" id="PTHR39339:SF1">
    <property type="entry name" value="CHAD DOMAIN-CONTAINING PROTEIN"/>
    <property type="match status" value="1"/>
</dbReference>
<name>A0A1S8DDM5_9GAMM</name>
<comment type="caution">
    <text evidence="2">The sequence shown here is derived from an EMBL/GenBank/DDBJ whole genome shotgun (WGS) entry which is preliminary data.</text>
</comment>
<sequence length="267" mass="30615">MTLKPDADPLYLAARQRVRLALLPVVSGSPLDADTIHQLRVCCKRLRALLQLYRPYTGHQRLRQLDQQIRLIAKSLAGRRDLHVQQQLISQLARDLERPLSPALNSQLLQSSGNHSLVAADNERIIAAFAAILSDWPHCDSGRRDAWAAGLARTRKRARSLARRACNSDQDALFHRCRKWTKYYLYQLEQLHDSRLPASSEMQTLARLGEQLGQLQDLCNLEAQLQTLAPDQESEALAERLEKRKGHCKRRIIRLFIKVYGRRHLDV</sequence>
<accession>A0A1S8DDM5</accession>